<dbReference type="GO" id="GO:0008270">
    <property type="term" value="F:zinc ion binding"/>
    <property type="evidence" value="ECO:0007669"/>
    <property type="project" value="UniProtKB-KW"/>
</dbReference>
<feature type="compositionally biased region" description="Basic and acidic residues" evidence="2">
    <location>
        <begin position="448"/>
        <end position="473"/>
    </location>
</feature>
<evidence type="ECO:0000259" key="3">
    <source>
        <dbReference type="PROSITE" id="PS50157"/>
    </source>
</evidence>
<dbReference type="InterPro" id="IPR036236">
    <property type="entry name" value="Znf_C2H2_sf"/>
</dbReference>
<feature type="region of interest" description="Disordered" evidence="2">
    <location>
        <begin position="261"/>
        <end position="393"/>
    </location>
</feature>
<feature type="domain" description="C2H2-type" evidence="3">
    <location>
        <begin position="208"/>
        <end position="235"/>
    </location>
</feature>
<dbReference type="EMBL" id="FN429986">
    <property type="protein sequence ID" value="CAZ79399.1"/>
    <property type="molecule type" value="Genomic_DNA"/>
</dbReference>
<organism evidence="4 5">
    <name type="scientific">Tuber melanosporum (strain Mel28)</name>
    <name type="common">Perigord black truffle</name>
    <dbReference type="NCBI Taxonomy" id="656061"/>
    <lineage>
        <taxon>Eukaryota</taxon>
        <taxon>Fungi</taxon>
        <taxon>Dikarya</taxon>
        <taxon>Ascomycota</taxon>
        <taxon>Pezizomycotina</taxon>
        <taxon>Pezizomycetes</taxon>
        <taxon>Pezizales</taxon>
        <taxon>Tuberaceae</taxon>
        <taxon>Tuber</taxon>
    </lineage>
</organism>
<dbReference type="STRING" id="656061.D5G4F6"/>
<gene>
    <name evidence="4" type="ORF">GSTUM_00004087001</name>
</gene>
<dbReference type="SUPFAM" id="SSF57667">
    <property type="entry name" value="beta-beta-alpha zinc fingers"/>
    <property type="match status" value="1"/>
</dbReference>
<dbReference type="InParanoid" id="D5G4F6"/>
<keyword evidence="1" id="KW-0862">Zinc</keyword>
<keyword evidence="5" id="KW-1185">Reference proteome</keyword>
<reference evidence="4 5" key="1">
    <citation type="journal article" date="2010" name="Nature">
        <title>Perigord black truffle genome uncovers evolutionary origins and mechanisms of symbiosis.</title>
        <authorList>
            <person name="Martin F."/>
            <person name="Kohler A."/>
            <person name="Murat C."/>
            <person name="Balestrini R."/>
            <person name="Coutinho P.M."/>
            <person name="Jaillon O."/>
            <person name="Montanini B."/>
            <person name="Morin E."/>
            <person name="Noel B."/>
            <person name="Percudani R."/>
            <person name="Porcel B."/>
            <person name="Rubini A."/>
            <person name="Amicucci A."/>
            <person name="Amselem J."/>
            <person name="Anthouard V."/>
            <person name="Arcioni S."/>
            <person name="Artiguenave F."/>
            <person name="Aury J.M."/>
            <person name="Ballario P."/>
            <person name="Bolchi A."/>
            <person name="Brenna A."/>
            <person name="Brun A."/>
            <person name="Buee M."/>
            <person name="Cantarel B."/>
            <person name="Chevalier G."/>
            <person name="Couloux A."/>
            <person name="Da Silva C."/>
            <person name="Denoeud F."/>
            <person name="Duplessis S."/>
            <person name="Ghignone S."/>
            <person name="Hilselberger B."/>
            <person name="Iotti M."/>
            <person name="Marcais B."/>
            <person name="Mello A."/>
            <person name="Miranda M."/>
            <person name="Pacioni G."/>
            <person name="Quesneville H."/>
            <person name="Riccioni C."/>
            <person name="Ruotolo R."/>
            <person name="Splivallo R."/>
            <person name="Stocchi V."/>
            <person name="Tisserant E."/>
            <person name="Viscomi A.R."/>
            <person name="Zambonelli A."/>
            <person name="Zampieri E."/>
            <person name="Henrissat B."/>
            <person name="Lebrun M.H."/>
            <person name="Paolocci F."/>
            <person name="Bonfante P."/>
            <person name="Ottonello S."/>
            <person name="Wincker P."/>
        </authorList>
    </citation>
    <scope>NUCLEOTIDE SEQUENCE [LARGE SCALE GENOMIC DNA]</scope>
    <source>
        <strain evidence="4 5">Mel28</strain>
    </source>
</reference>
<dbReference type="HOGENOM" id="CLU_033337_0_0_1"/>
<keyword evidence="1" id="KW-0479">Metal-binding</keyword>
<dbReference type="AlphaFoldDB" id="D5G4F6"/>
<feature type="compositionally biased region" description="Acidic residues" evidence="2">
    <location>
        <begin position="508"/>
        <end position="520"/>
    </location>
</feature>
<keyword evidence="1" id="KW-0863">Zinc-finger</keyword>
<dbReference type="KEGG" id="tml:GSTUM_00004087001"/>
<feature type="compositionally biased region" description="Low complexity" evidence="2">
    <location>
        <begin position="261"/>
        <end position="292"/>
    </location>
</feature>
<name>D5G4F6_TUBMM</name>
<feature type="compositionally biased region" description="Acidic residues" evidence="2">
    <location>
        <begin position="474"/>
        <end position="499"/>
    </location>
</feature>
<feature type="region of interest" description="Disordered" evidence="2">
    <location>
        <begin position="429"/>
        <end position="520"/>
    </location>
</feature>
<dbReference type="eggNOG" id="ENOG502S997">
    <property type="taxonomic scope" value="Eukaryota"/>
</dbReference>
<dbReference type="RefSeq" id="XP_002835278.1">
    <property type="nucleotide sequence ID" value="XM_002835232.1"/>
</dbReference>
<feature type="region of interest" description="Disordered" evidence="2">
    <location>
        <begin position="164"/>
        <end position="200"/>
    </location>
</feature>
<dbReference type="Proteomes" id="UP000006911">
    <property type="component" value="Unassembled WGS sequence"/>
</dbReference>
<dbReference type="InterPro" id="IPR013087">
    <property type="entry name" value="Znf_C2H2_type"/>
</dbReference>
<dbReference type="PROSITE" id="PS50157">
    <property type="entry name" value="ZINC_FINGER_C2H2_2"/>
    <property type="match status" value="1"/>
</dbReference>
<accession>D5G4F6</accession>
<feature type="compositionally biased region" description="Low complexity" evidence="2">
    <location>
        <begin position="338"/>
        <end position="347"/>
    </location>
</feature>
<dbReference type="OMA" id="MAMANNH"/>
<evidence type="ECO:0000313" key="5">
    <source>
        <dbReference type="Proteomes" id="UP000006911"/>
    </source>
</evidence>
<evidence type="ECO:0000256" key="1">
    <source>
        <dbReference type="PROSITE-ProRule" id="PRU00042"/>
    </source>
</evidence>
<feature type="compositionally biased region" description="Polar residues" evidence="2">
    <location>
        <begin position="378"/>
        <end position="390"/>
    </location>
</feature>
<proteinExistence type="predicted"/>
<sequence length="520" mass="53980">MAATKDSLSRYHPPSTPNRPPALHIKDVPVKTPPPSSSSSHHRSSLGSSGSSHRITRRKSMSSTSGANIAAVVQAAVRDGGEAPFALSVPASGIGMGLGRSPGSTKILNGSACGGGMEGYPSPPSSLPTTGPLGGGVGGIGGAVSGIAFTRKVGSLVSGGDSAIAEGHASDVGRPARSRRASEGAHVHLGESGDGVGGRVRARSGSELKCDKCGKGYKHSSCLTKHLWEHTPEWSYTSKLLISKHQQVQLLEAASILVSMNPTTTPPASSSGASNNEGNSSTNDSSSSSDDTTPPPSVFSGSDVTSPLPTPRGIRNGAGKPGKRYSSGSHSRSYQAPSGSGALAGSAPNSTAFPNHFPHHRPSRPRAGSSAGNIRGSHMTSPATRPTSITPEDEALAAAIELLSCSFNTPVMGPTVPLGSVPRGIAGLSSPPVSGRPGFLGPPLNDVVEMKREEGEEGDDVRMEDLEERRNVMMEEDDDEDEEEDDDDDEEEEEEEEEEVWKRRGRSEEDEDGVFGQMEE</sequence>
<evidence type="ECO:0000256" key="2">
    <source>
        <dbReference type="SAM" id="MobiDB-lite"/>
    </source>
</evidence>
<feature type="region of interest" description="Disordered" evidence="2">
    <location>
        <begin position="1"/>
        <end position="65"/>
    </location>
</feature>
<dbReference type="PROSITE" id="PS00028">
    <property type="entry name" value="ZINC_FINGER_C2H2_1"/>
    <property type="match status" value="1"/>
</dbReference>
<protein>
    <submittedName>
        <fullName evidence="4">(Perigord truffle) hypothetical protein</fullName>
    </submittedName>
</protein>
<dbReference type="GeneID" id="9185024"/>
<feature type="compositionally biased region" description="Polar residues" evidence="2">
    <location>
        <begin position="326"/>
        <end position="337"/>
    </location>
</feature>
<feature type="compositionally biased region" description="Basic and acidic residues" evidence="2">
    <location>
        <begin position="180"/>
        <end position="191"/>
    </location>
</feature>
<evidence type="ECO:0000313" key="4">
    <source>
        <dbReference type="EMBL" id="CAZ79399.1"/>
    </source>
</evidence>